<accession>A0A2I1EU88</accession>
<reference evidence="1 2" key="2">
    <citation type="submission" date="2017-10" db="EMBL/GenBank/DDBJ databases">
        <title>Genome analyses suggest a sexual origin of heterokaryosis in a supposedly ancient asexual fungus.</title>
        <authorList>
            <person name="Corradi N."/>
            <person name="Sedzielewska K."/>
            <person name="Noel J."/>
            <person name="Charron P."/>
            <person name="Farinelli L."/>
            <person name="Marton T."/>
            <person name="Kruger M."/>
            <person name="Pelin A."/>
            <person name="Brachmann A."/>
            <person name="Corradi N."/>
        </authorList>
    </citation>
    <scope>NUCLEOTIDE SEQUENCE [LARGE SCALE GENOMIC DNA]</scope>
    <source>
        <strain evidence="1 2">A1</strain>
    </source>
</reference>
<gene>
    <name evidence="1" type="ORF">RhiirA1_461005</name>
</gene>
<proteinExistence type="predicted"/>
<organism evidence="1 2">
    <name type="scientific">Rhizophagus irregularis</name>
    <dbReference type="NCBI Taxonomy" id="588596"/>
    <lineage>
        <taxon>Eukaryota</taxon>
        <taxon>Fungi</taxon>
        <taxon>Fungi incertae sedis</taxon>
        <taxon>Mucoromycota</taxon>
        <taxon>Glomeromycotina</taxon>
        <taxon>Glomeromycetes</taxon>
        <taxon>Glomerales</taxon>
        <taxon>Glomeraceae</taxon>
        <taxon>Rhizophagus</taxon>
    </lineage>
</organism>
<dbReference type="VEuPathDB" id="FungiDB:RhiirFUN_003707"/>
<sequence>MGSLLVEMGHSIEEIMRFWRNSYLDANDKISTELLLKNLSCLESKQSPFNVENLSPNNSILFWQQQQCLCYKDSKEKGYYKSANYATGSTNQYRWLLYSIIIGDEGGHGIPLAFTITSWESHEPITKFFEVLHITV</sequence>
<dbReference type="VEuPathDB" id="FungiDB:RhiirA1_461005"/>
<protein>
    <submittedName>
        <fullName evidence="1">Uncharacterized protein</fullName>
    </submittedName>
</protein>
<evidence type="ECO:0000313" key="1">
    <source>
        <dbReference type="EMBL" id="PKC65457.1"/>
    </source>
</evidence>
<dbReference type="EMBL" id="LLXH01000539">
    <property type="protein sequence ID" value="PKC65457.1"/>
    <property type="molecule type" value="Genomic_DNA"/>
</dbReference>
<evidence type="ECO:0000313" key="2">
    <source>
        <dbReference type="Proteomes" id="UP000232688"/>
    </source>
</evidence>
<dbReference type="VEuPathDB" id="FungiDB:FUN_021809"/>
<dbReference type="Proteomes" id="UP000232688">
    <property type="component" value="Unassembled WGS sequence"/>
</dbReference>
<reference evidence="1 2" key="1">
    <citation type="submission" date="2017-10" db="EMBL/GenBank/DDBJ databases">
        <title>Extensive intraspecific genome diversity in a model arbuscular mycorrhizal fungus.</title>
        <authorList>
            <person name="Chen E.C.H."/>
            <person name="Morin E."/>
            <person name="Baudet D."/>
            <person name="Noel J."/>
            <person name="Ndikumana S."/>
            <person name="Charron P."/>
            <person name="St-Onge C."/>
            <person name="Giorgi J."/>
            <person name="Grigoriev I.V."/>
            <person name="Roux C."/>
            <person name="Martin F.M."/>
            <person name="Corradi N."/>
        </authorList>
    </citation>
    <scope>NUCLEOTIDE SEQUENCE [LARGE SCALE GENOMIC DNA]</scope>
    <source>
        <strain evidence="1 2">A1</strain>
    </source>
</reference>
<comment type="caution">
    <text evidence="1">The sequence shown here is derived from an EMBL/GenBank/DDBJ whole genome shotgun (WGS) entry which is preliminary data.</text>
</comment>
<name>A0A2I1EU88_9GLOM</name>
<dbReference type="OrthoDB" id="2375590at2759"/>
<dbReference type="AlphaFoldDB" id="A0A2I1EU88"/>